<evidence type="ECO:0000256" key="3">
    <source>
        <dbReference type="ARBA" id="ARBA00022771"/>
    </source>
</evidence>
<evidence type="ECO:0000256" key="1">
    <source>
        <dbReference type="ARBA" id="ARBA00004123"/>
    </source>
</evidence>
<keyword evidence="6" id="KW-0238">DNA-binding</keyword>
<evidence type="ECO:0000256" key="2">
    <source>
        <dbReference type="ARBA" id="ARBA00022723"/>
    </source>
</evidence>
<dbReference type="PANTHER" id="PTHR13006">
    <property type="entry name" value="PAPILLOMAVIRUS REGULATORY FACTOR PRF-1"/>
    <property type="match status" value="1"/>
</dbReference>
<dbReference type="Proteomes" id="UP001476798">
    <property type="component" value="Unassembled WGS sequence"/>
</dbReference>
<organism evidence="9 10">
    <name type="scientific">Goodea atripinnis</name>
    <dbReference type="NCBI Taxonomy" id="208336"/>
    <lineage>
        <taxon>Eukaryota</taxon>
        <taxon>Metazoa</taxon>
        <taxon>Chordata</taxon>
        <taxon>Craniata</taxon>
        <taxon>Vertebrata</taxon>
        <taxon>Euteleostomi</taxon>
        <taxon>Actinopterygii</taxon>
        <taxon>Neopterygii</taxon>
        <taxon>Teleostei</taxon>
        <taxon>Neoteleostei</taxon>
        <taxon>Acanthomorphata</taxon>
        <taxon>Ovalentaria</taxon>
        <taxon>Atherinomorphae</taxon>
        <taxon>Cyprinodontiformes</taxon>
        <taxon>Goodeidae</taxon>
        <taxon>Goodea</taxon>
    </lineage>
</organism>
<accession>A0ABV0P989</accession>
<name>A0ABV0P989_9TELE</name>
<keyword evidence="8" id="KW-0539">Nucleus</keyword>
<keyword evidence="3" id="KW-0863">Zinc-finger</keyword>
<comment type="subcellular location">
    <subcellularLocation>
        <location evidence="1">Nucleus</location>
    </subcellularLocation>
</comment>
<dbReference type="EMBL" id="JAHRIO010065389">
    <property type="protein sequence ID" value="MEQ2180041.1"/>
    <property type="molecule type" value="Genomic_DNA"/>
</dbReference>
<gene>
    <name evidence="9" type="ORF">GOODEAATRI_031533</name>
</gene>
<protein>
    <submittedName>
        <fullName evidence="9">Uncharacterized protein</fullName>
    </submittedName>
</protein>
<evidence type="ECO:0000256" key="6">
    <source>
        <dbReference type="ARBA" id="ARBA00023125"/>
    </source>
</evidence>
<sequence length="202" mass="21114">VLTSFIFRRNSDSDYSDGEEDFYYSEIEVNMDSLTEGLSSLTPTSPTTAGPPPIFPPPLSDVSHSEYIAVNGSQSHLPSLLSQSAPSTLCHIRTDHAYQATAPVSIPVGPELAGIGSGNGIGPGTGTGTGNGISVSWQPPPVIFKGAPGPVTHVRTVSIGEKRQPATTTHAAVNKNHALITPQTKSAPGTRYVPADRHTCCL</sequence>
<feature type="non-terminal residue" evidence="9">
    <location>
        <position position="1"/>
    </location>
</feature>
<keyword evidence="5" id="KW-0805">Transcription regulation</keyword>
<dbReference type="PANTHER" id="PTHR13006:SF8">
    <property type="entry name" value="SLC2A4 REGULATOR"/>
    <property type="match status" value="1"/>
</dbReference>
<evidence type="ECO:0000256" key="4">
    <source>
        <dbReference type="ARBA" id="ARBA00022833"/>
    </source>
</evidence>
<evidence type="ECO:0000256" key="8">
    <source>
        <dbReference type="ARBA" id="ARBA00023242"/>
    </source>
</evidence>
<keyword evidence="10" id="KW-1185">Reference proteome</keyword>
<keyword evidence="7" id="KW-0804">Transcription</keyword>
<keyword evidence="2" id="KW-0479">Metal-binding</keyword>
<keyword evidence="4" id="KW-0862">Zinc</keyword>
<evidence type="ECO:0000256" key="5">
    <source>
        <dbReference type="ARBA" id="ARBA00023015"/>
    </source>
</evidence>
<comment type="caution">
    <text evidence="9">The sequence shown here is derived from an EMBL/GenBank/DDBJ whole genome shotgun (WGS) entry which is preliminary data.</text>
</comment>
<dbReference type="InterPro" id="IPR052253">
    <property type="entry name" value="CR1/CR2-DNA-binding_regulator"/>
</dbReference>
<evidence type="ECO:0000313" key="10">
    <source>
        <dbReference type="Proteomes" id="UP001476798"/>
    </source>
</evidence>
<reference evidence="9 10" key="1">
    <citation type="submission" date="2021-06" db="EMBL/GenBank/DDBJ databases">
        <authorList>
            <person name="Palmer J.M."/>
        </authorList>
    </citation>
    <scope>NUCLEOTIDE SEQUENCE [LARGE SCALE GENOMIC DNA]</scope>
    <source>
        <strain evidence="9 10">GA_2019</strain>
        <tissue evidence="9">Muscle</tissue>
    </source>
</reference>
<evidence type="ECO:0000256" key="7">
    <source>
        <dbReference type="ARBA" id="ARBA00023163"/>
    </source>
</evidence>
<proteinExistence type="predicted"/>
<evidence type="ECO:0000313" key="9">
    <source>
        <dbReference type="EMBL" id="MEQ2180041.1"/>
    </source>
</evidence>